<protein>
    <submittedName>
        <fullName evidence="2">Uncharacterized protein</fullName>
    </submittedName>
</protein>
<sequence>MVFQKNAEWETDTLPFTGPKLDPGSKAGMTPGLGVVMAVPYTVIPHKRSAMRDPERQGT</sequence>
<keyword evidence="3" id="KW-1185">Reference proteome</keyword>
<dbReference type="Proteomes" id="UP000637980">
    <property type="component" value="Unassembled WGS sequence"/>
</dbReference>
<evidence type="ECO:0000313" key="3">
    <source>
        <dbReference type="Proteomes" id="UP000637980"/>
    </source>
</evidence>
<proteinExistence type="predicted"/>
<organism evidence="2 3">
    <name type="scientific">Pseudovibrio japonicus</name>
    <dbReference type="NCBI Taxonomy" id="366534"/>
    <lineage>
        <taxon>Bacteria</taxon>
        <taxon>Pseudomonadati</taxon>
        <taxon>Pseudomonadota</taxon>
        <taxon>Alphaproteobacteria</taxon>
        <taxon>Hyphomicrobiales</taxon>
        <taxon>Stappiaceae</taxon>
        <taxon>Pseudovibrio</taxon>
    </lineage>
</organism>
<evidence type="ECO:0000313" key="2">
    <source>
        <dbReference type="EMBL" id="GHB20097.1"/>
    </source>
</evidence>
<gene>
    <name evidence="2" type="ORF">GCM10007094_05060</name>
</gene>
<reference evidence="3" key="1">
    <citation type="journal article" date="2019" name="Int. J. Syst. Evol. Microbiol.">
        <title>The Global Catalogue of Microorganisms (GCM) 10K type strain sequencing project: providing services to taxonomists for standard genome sequencing and annotation.</title>
        <authorList>
            <consortium name="The Broad Institute Genomics Platform"/>
            <consortium name="The Broad Institute Genome Sequencing Center for Infectious Disease"/>
            <person name="Wu L."/>
            <person name="Ma J."/>
        </authorList>
    </citation>
    <scope>NUCLEOTIDE SEQUENCE [LARGE SCALE GENOMIC DNA]</scope>
    <source>
        <strain evidence="3">KCTC 12861</strain>
    </source>
</reference>
<accession>A0ABQ3DY10</accession>
<comment type="caution">
    <text evidence="2">The sequence shown here is derived from an EMBL/GenBank/DDBJ whole genome shotgun (WGS) entry which is preliminary data.</text>
</comment>
<feature type="region of interest" description="Disordered" evidence="1">
    <location>
        <begin position="1"/>
        <end position="27"/>
    </location>
</feature>
<evidence type="ECO:0000256" key="1">
    <source>
        <dbReference type="SAM" id="MobiDB-lite"/>
    </source>
</evidence>
<dbReference type="EMBL" id="BMXE01000001">
    <property type="protein sequence ID" value="GHB20097.1"/>
    <property type="molecule type" value="Genomic_DNA"/>
</dbReference>
<name>A0ABQ3DY10_9HYPH</name>